<feature type="region of interest" description="Disordered" evidence="1">
    <location>
        <begin position="599"/>
        <end position="628"/>
    </location>
</feature>
<dbReference type="EMBL" id="JAKLMC020000015">
    <property type="protein sequence ID" value="KAK5952401.1"/>
    <property type="molecule type" value="Genomic_DNA"/>
</dbReference>
<feature type="compositionally biased region" description="Polar residues" evidence="1">
    <location>
        <begin position="471"/>
        <end position="485"/>
    </location>
</feature>
<reference evidence="3 4" key="1">
    <citation type="submission" date="2022-12" db="EMBL/GenBank/DDBJ databases">
        <title>Genomic features and morphological characterization of a novel Knufia sp. strain isolated from spacecraft assembly facility.</title>
        <authorList>
            <person name="Teixeira M."/>
            <person name="Chander A.M."/>
            <person name="Stajich J.E."/>
            <person name="Venkateswaran K."/>
        </authorList>
    </citation>
    <scope>NUCLEOTIDE SEQUENCE [LARGE SCALE GENOMIC DNA]</scope>
    <source>
        <strain evidence="3 4">FJI-L2-BK-P2</strain>
    </source>
</reference>
<evidence type="ECO:0000256" key="1">
    <source>
        <dbReference type="SAM" id="MobiDB-lite"/>
    </source>
</evidence>
<dbReference type="InterPro" id="IPR039719">
    <property type="entry name" value="FBXO28"/>
</dbReference>
<gene>
    <name evidence="3" type="ORF">OHC33_006444</name>
</gene>
<feature type="domain" description="F-box" evidence="2">
    <location>
        <begin position="1"/>
        <end position="44"/>
    </location>
</feature>
<comment type="caution">
    <text evidence="3">The sequence shown here is derived from an EMBL/GenBank/DDBJ whole genome shotgun (WGS) entry which is preliminary data.</text>
</comment>
<feature type="compositionally biased region" description="Basic and acidic residues" evidence="1">
    <location>
        <begin position="610"/>
        <end position="628"/>
    </location>
</feature>
<name>A0AAN8I6W9_9EURO</name>
<organism evidence="3 4">
    <name type="scientific">Knufia fluminis</name>
    <dbReference type="NCBI Taxonomy" id="191047"/>
    <lineage>
        <taxon>Eukaryota</taxon>
        <taxon>Fungi</taxon>
        <taxon>Dikarya</taxon>
        <taxon>Ascomycota</taxon>
        <taxon>Pezizomycotina</taxon>
        <taxon>Eurotiomycetes</taxon>
        <taxon>Chaetothyriomycetidae</taxon>
        <taxon>Chaetothyriales</taxon>
        <taxon>Trichomeriaceae</taxon>
        <taxon>Knufia</taxon>
    </lineage>
</organism>
<accession>A0AAN8I6W9</accession>
<evidence type="ECO:0000313" key="4">
    <source>
        <dbReference type="Proteomes" id="UP001316803"/>
    </source>
</evidence>
<dbReference type="AlphaFoldDB" id="A0AAN8I6W9"/>
<dbReference type="SUPFAM" id="SSF81383">
    <property type="entry name" value="F-box domain"/>
    <property type="match status" value="1"/>
</dbReference>
<dbReference type="InterPro" id="IPR036047">
    <property type="entry name" value="F-box-like_dom_sf"/>
</dbReference>
<feature type="region of interest" description="Disordered" evidence="1">
    <location>
        <begin position="444"/>
        <end position="485"/>
    </location>
</feature>
<dbReference type="PROSITE" id="PS50181">
    <property type="entry name" value="FBOX"/>
    <property type="match status" value="1"/>
</dbReference>
<evidence type="ECO:0000259" key="2">
    <source>
        <dbReference type="PROSITE" id="PS50181"/>
    </source>
</evidence>
<dbReference type="Pfam" id="PF12937">
    <property type="entry name" value="F-box-like"/>
    <property type="match status" value="1"/>
</dbReference>
<dbReference type="Gene3D" id="1.20.1280.50">
    <property type="match status" value="1"/>
</dbReference>
<dbReference type="PANTHER" id="PTHR13252">
    <property type="entry name" value="F-BOX ONLY PROTEIN 28"/>
    <property type="match status" value="1"/>
</dbReference>
<dbReference type="Proteomes" id="UP001316803">
    <property type="component" value="Unassembled WGS sequence"/>
</dbReference>
<keyword evidence="4" id="KW-1185">Reference proteome</keyword>
<dbReference type="PANTHER" id="PTHR13252:SF9">
    <property type="entry name" value="F-BOX ONLY PROTEIN 28"/>
    <property type="match status" value="1"/>
</dbReference>
<dbReference type="GO" id="GO:0000209">
    <property type="term" value="P:protein polyubiquitination"/>
    <property type="evidence" value="ECO:0007669"/>
    <property type="project" value="TreeGrafter"/>
</dbReference>
<evidence type="ECO:0000313" key="3">
    <source>
        <dbReference type="EMBL" id="KAK5952401.1"/>
    </source>
</evidence>
<dbReference type="SMART" id="SM00256">
    <property type="entry name" value="FBOX"/>
    <property type="match status" value="1"/>
</dbReference>
<protein>
    <recommendedName>
        <fullName evidence="2">F-box domain-containing protein</fullName>
    </recommendedName>
</protein>
<dbReference type="SUPFAM" id="SSF50978">
    <property type="entry name" value="WD40 repeat-like"/>
    <property type="match status" value="1"/>
</dbReference>
<dbReference type="InterPro" id="IPR001810">
    <property type="entry name" value="F-box_dom"/>
</dbReference>
<proteinExistence type="predicted"/>
<dbReference type="InterPro" id="IPR036322">
    <property type="entry name" value="WD40_repeat_dom_sf"/>
</dbReference>
<sequence length="651" mass="72544">MLELPVEIWVQVLEYLSPTDLLAVQRTNKRLSKISRDAAIWRAKCFEQAPSAVHAFSNGDSLTDLLNGLSLTSESREAQTSPQPRNGDSNAQISRRAKAIAKWDCTDHGERIDWYSEYIARHAPLTTEWLDHPRANEIRGMALFDSERKVLSPMEDGSLRIWDVKQTTNGRRSLHEYAKSNKGLLFNDLSSTSGPSSSTKELNTGSAIDSTVVGHTDDRAYIAVDDVLNEVDLRTMSVVSQSKYAWKITAISQQANEDLPLMIGTSFSLQMHDPRLSLNHRSDASDSKLDTGNEEENTIFLPNYSKNWSKGQFRERLNRYMRPAGRFDLDCWAPVEPGPQTILHRGPNEIAVAGRMPSILFYDKRNFPQLQSVIHSGARLSSLATIPYTPSGSSSNATAEATLIAAGEYHGRGSLELYELPHGRPSDQTPSYGVEEDYVAPSLPRQNDIEPTEQPSIPGPSSDPASVPLPSVNNEPYSYKNRQSSSSAKILSVATQGSRIVYSDTEGKLHWVERDGRGLARRWNINSYAYSHQGGAVVGEAVARKILTFSSDATHTSGDMTGMTRGDGDLLIWTGWDLAVVTSKVKWTGHDELVQAFEEKMSLDDSPEGASRRNSESEREREEEYARTMRRALERQADERRFLARFGRMGA</sequence>